<evidence type="ECO:0000256" key="3">
    <source>
        <dbReference type="ARBA" id="ARBA00023141"/>
    </source>
</evidence>
<name>A0A944HF64_DENI1</name>
<dbReference type="GO" id="GO:0019632">
    <property type="term" value="P:shikimate metabolic process"/>
    <property type="evidence" value="ECO:0007669"/>
    <property type="project" value="TreeGrafter"/>
</dbReference>
<dbReference type="InterPro" id="IPR036291">
    <property type="entry name" value="NAD(P)-bd_dom_sf"/>
</dbReference>
<reference evidence="6" key="1">
    <citation type="journal article" date="2022" name="ISME J.">
        <title>Genetic and phylogenetic analysis of dissimilatory iodate-reducing bacteria identifies potential niches across the world's oceans.</title>
        <authorList>
            <person name="Reyes-Umana V."/>
            <person name="Henning Z."/>
            <person name="Lee K."/>
            <person name="Barnum T.P."/>
            <person name="Coates J.D."/>
        </authorList>
    </citation>
    <scope>NUCLEOTIDE SEQUENCE [LARGE SCALE GENOMIC DNA]</scope>
    <source>
        <strain evidence="6">IR12</strain>
    </source>
</reference>
<dbReference type="InterPro" id="IPR022893">
    <property type="entry name" value="Shikimate_DH_fam"/>
</dbReference>
<dbReference type="GO" id="GO:0004764">
    <property type="term" value="F:shikimate 3-dehydrogenase (NADP+) activity"/>
    <property type="evidence" value="ECO:0007669"/>
    <property type="project" value="InterPro"/>
</dbReference>
<sequence>MSATIPFIDNPLALPAGEFAAIIGAHPSQGARSPRLWNAVYRTLGRDCRMLPFDVTGDRLADLLAWLDAHPAFVGGAVAVPHKQAVAHWLGTDRLDPSAQGIVSVNALSRDARGRLHGANTDGLAAAQVLNDAGLSRADTVLVFGFGGAAKAVVNALRPRVARIVVATRACEDEAAVALARWMGVALVAPAACGTALAQATVLVNGTVLGSAPDHLGASPLPPDFAQHAGRVKLAFDVVYQPADTAFLNAMPTGVVCCGGARMNLLQAVRGFQLAHPDVAAAVVDRAMTGALQT</sequence>
<dbReference type="Gene3D" id="3.40.50.720">
    <property type="entry name" value="NAD(P)-binding Rossmann-like Domain"/>
    <property type="match status" value="1"/>
</dbReference>
<protein>
    <recommendedName>
        <fullName evidence="4">Shikimate dehydrogenase substrate binding N-terminal domain-containing protein</fullName>
    </recommendedName>
</protein>
<organism evidence="5 6">
    <name type="scientific">Denitromonas iodatirespirans</name>
    <dbReference type="NCBI Taxonomy" id="2795389"/>
    <lineage>
        <taxon>Bacteria</taxon>
        <taxon>Pseudomonadati</taxon>
        <taxon>Pseudomonadota</taxon>
        <taxon>Betaproteobacteria</taxon>
        <taxon>Rhodocyclales</taxon>
        <taxon>Zoogloeaceae</taxon>
        <taxon>Denitromonas</taxon>
    </lineage>
</organism>
<evidence type="ECO:0000313" key="5">
    <source>
        <dbReference type="EMBL" id="MBT0963461.1"/>
    </source>
</evidence>
<keyword evidence="2" id="KW-0560">Oxidoreductase</keyword>
<dbReference type="Pfam" id="PF08501">
    <property type="entry name" value="Shikimate_dh_N"/>
    <property type="match status" value="1"/>
</dbReference>
<comment type="caution">
    <text evidence="5">The sequence shown here is derived from an EMBL/GenBank/DDBJ whole genome shotgun (WGS) entry which is preliminary data.</text>
</comment>
<dbReference type="RefSeq" id="WP_214363393.1">
    <property type="nucleotide sequence ID" value="NZ_JAEKFT010000030.1"/>
</dbReference>
<gene>
    <name evidence="5" type="ORF">I8J34_19930</name>
</gene>
<evidence type="ECO:0000259" key="4">
    <source>
        <dbReference type="Pfam" id="PF08501"/>
    </source>
</evidence>
<proteinExistence type="predicted"/>
<dbReference type="Proteomes" id="UP000694660">
    <property type="component" value="Unassembled WGS sequence"/>
</dbReference>
<comment type="pathway">
    <text evidence="1">Metabolic intermediate biosynthesis; chorismate biosynthesis; chorismate from D-erythrose 4-phosphate and phosphoenolpyruvate: step 4/7.</text>
</comment>
<evidence type="ECO:0000313" key="6">
    <source>
        <dbReference type="Proteomes" id="UP000694660"/>
    </source>
</evidence>
<evidence type="ECO:0000256" key="1">
    <source>
        <dbReference type="ARBA" id="ARBA00004871"/>
    </source>
</evidence>
<dbReference type="GO" id="GO:0009423">
    <property type="term" value="P:chorismate biosynthetic process"/>
    <property type="evidence" value="ECO:0007669"/>
    <property type="project" value="TreeGrafter"/>
</dbReference>
<keyword evidence="3" id="KW-0028">Amino-acid biosynthesis</keyword>
<dbReference type="EMBL" id="JAEKFT010000030">
    <property type="protein sequence ID" value="MBT0963461.1"/>
    <property type="molecule type" value="Genomic_DNA"/>
</dbReference>
<keyword evidence="3" id="KW-0057">Aromatic amino acid biosynthesis</keyword>
<dbReference type="InterPro" id="IPR046346">
    <property type="entry name" value="Aminoacid_DH-like_N_sf"/>
</dbReference>
<accession>A0A944HF64</accession>
<dbReference type="Gene3D" id="3.40.50.10860">
    <property type="entry name" value="Leucine Dehydrogenase, chain A, domain 1"/>
    <property type="match status" value="1"/>
</dbReference>
<dbReference type="SUPFAM" id="SSF51735">
    <property type="entry name" value="NAD(P)-binding Rossmann-fold domains"/>
    <property type="match status" value="1"/>
</dbReference>
<feature type="domain" description="Shikimate dehydrogenase substrate binding N-terminal" evidence="4">
    <location>
        <begin position="25"/>
        <end position="107"/>
    </location>
</feature>
<dbReference type="AlphaFoldDB" id="A0A944HF64"/>
<dbReference type="PANTHER" id="PTHR21089">
    <property type="entry name" value="SHIKIMATE DEHYDROGENASE"/>
    <property type="match status" value="1"/>
</dbReference>
<dbReference type="PANTHER" id="PTHR21089:SF1">
    <property type="entry name" value="BIFUNCTIONAL 3-DEHYDROQUINATE DEHYDRATASE_SHIKIMATE DEHYDROGENASE, CHLOROPLASTIC"/>
    <property type="match status" value="1"/>
</dbReference>
<dbReference type="InterPro" id="IPR013708">
    <property type="entry name" value="Shikimate_DH-bd_N"/>
</dbReference>
<keyword evidence="6" id="KW-1185">Reference proteome</keyword>
<dbReference type="SUPFAM" id="SSF53223">
    <property type="entry name" value="Aminoacid dehydrogenase-like, N-terminal domain"/>
    <property type="match status" value="1"/>
</dbReference>
<dbReference type="GO" id="GO:0009073">
    <property type="term" value="P:aromatic amino acid family biosynthetic process"/>
    <property type="evidence" value="ECO:0007669"/>
    <property type="project" value="UniProtKB-KW"/>
</dbReference>
<evidence type="ECO:0000256" key="2">
    <source>
        <dbReference type="ARBA" id="ARBA00023002"/>
    </source>
</evidence>